<evidence type="ECO:0000256" key="4">
    <source>
        <dbReference type="ARBA" id="ARBA00023136"/>
    </source>
</evidence>
<feature type="transmembrane region" description="Helical" evidence="5">
    <location>
        <begin position="68"/>
        <end position="90"/>
    </location>
</feature>
<feature type="transmembrane region" description="Helical" evidence="5">
    <location>
        <begin position="35"/>
        <end position="56"/>
    </location>
</feature>
<feature type="transmembrane region" description="Helical" evidence="5">
    <location>
        <begin position="152"/>
        <end position="172"/>
    </location>
</feature>
<organism evidence="6 7">
    <name type="scientific">Artemisia annua</name>
    <name type="common">Sweet wormwood</name>
    <dbReference type="NCBI Taxonomy" id="35608"/>
    <lineage>
        <taxon>Eukaryota</taxon>
        <taxon>Viridiplantae</taxon>
        <taxon>Streptophyta</taxon>
        <taxon>Embryophyta</taxon>
        <taxon>Tracheophyta</taxon>
        <taxon>Spermatophyta</taxon>
        <taxon>Magnoliopsida</taxon>
        <taxon>eudicotyledons</taxon>
        <taxon>Gunneridae</taxon>
        <taxon>Pentapetalae</taxon>
        <taxon>asterids</taxon>
        <taxon>campanulids</taxon>
        <taxon>Asterales</taxon>
        <taxon>Asteraceae</taxon>
        <taxon>Asteroideae</taxon>
        <taxon>Anthemideae</taxon>
        <taxon>Artemisiinae</taxon>
        <taxon>Artemisia</taxon>
    </lineage>
</organism>
<accession>A0A2U1QFH7</accession>
<dbReference type="AlphaFoldDB" id="A0A2U1QFH7"/>
<evidence type="ECO:0000256" key="5">
    <source>
        <dbReference type="RuleBase" id="RU004379"/>
    </source>
</evidence>
<feature type="transmembrane region" description="Helical" evidence="5">
    <location>
        <begin position="215"/>
        <end position="236"/>
    </location>
</feature>
<keyword evidence="4 5" id="KW-0472">Membrane</keyword>
<dbReference type="PANTHER" id="PTHR23291:SF31">
    <property type="entry name" value="PROTEIN LIFEGUARD 4"/>
    <property type="match status" value="1"/>
</dbReference>
<sequence>MTSYGKSDIETGPSGKLYPTMTESPELRWGFIRKVYAIVTVQLLLTVAVGALVVKFHPIVKFFTATTGGLVCYVILLIIPFIMLFLLFCFHDSHPLNYVLLAIFTISFAVAIGLACSFTHGKVILEAAILTTVIAVSLTLFTFWGAKRGHDFSFLGPFLFAALNMLIVFGLIQIFFPMGKITHMIYGGISALVFCGFIVYDTFNLIELYTYDDYILAAIALYLDVLNLFLALLTIFSNGDT</sequence>
<evidence type="ECO:0000256" key="2">
    <source>
        <dbReference type="ARBA" id="ARBA00022692"/>
    </source>
</evidence>
<feature type="transmembrane region" description="Helical" evidence="5">
    <location>
        <begin position="184"/>
        <end position="203"/>
    </location>
</feature>
<evidence type="ECO:0000313" key="7">
    <source>
        <dbReference type="Proteomes" id="UP000245207"/>
    </source>
</evidence>
<dbReference type="Pfam" id="PF01027">
    <property type="entry name" value="Bax1-I"/>
    <property type="match status" value="1"/>
</dbReference>
<keyword evidence="2 5" id="KW-0812">Transmembrane</keyword>
<evidence type="ECO:0000256" key="3">
    <source>
        <dbReference type="ARBA" id="ARBA00022989"/>
    </source>
</evidence>
<comment type="similarity">
    <text evidence="5">Belongs to the BI1 family.</text>
</comment>
<dbReference type="EMBL" id="PKPP01000163">
    <property type="protein sequence ID" value="PWA96727.1"/>
    <property type="molecule type" value="Genomic_DNA"/>
</dbReference>
<keyword evidence="7" id="KW-1185">Reference proteome</keyword>
<feature type="transmembrane region" description="Helical" evidence="5">
    <location>
        <begin position="96"/>
        <end position="116"/>
    </location>
</feature>
<name>A0A2U1QFH7_ARTAN</name>
<evidence type="ECO:0000313" key="6">
    <source>
        <dbReference type="EMBL" id="PWA96727.1"/>
    </source>
</evidence>
<proteinExistence type="inferred from homology"/>
<feature type="transmembrane region" description="Helical" evidence="5">
    <location>
        <begin position="123"/>
        <end position="146"/>
    </location>
</feature>
<dbReference type="GO" id="GO:0016020">
    <property type="term" value="C:membrane"/>
    <property type="evidence" value="ECO:0007669"/>
    <property type="project" value="UniProtKB-SubCell"/>
</dbReference>
<dbReference type="OrthoDB" id="7933078at2759"/>
<comment type="caution">
    <text evidence="6">The sequence shown here is derived from an EMBL/GenBank/DDBJ whole genome shotgun (WGS) entry which is preliminary data.</text>
</comment>
<reference evidence="6 7" key="1">
    <citation type="journal article" date="2018" name="Mol. Plant">
        <title>The genome of Artemisia annua provides insight into the evolution of Asteraceae family and artemisinin biosynthesis.</title>
        <authorList>
            <person name="Shen Q."/>
            <person name="Zhang L."/>
            <person name="Liao Z."/>
            <person name="Wang S."/>
            <person name="Yan T."/>
            <person name="Shi P."/>
            <person name="Liu M."/>
            <person name="Fu X."/>
            <person name="Pan Q."/>
            <person name="Wang Y."/>
            <person name="Lv Z."/>
            <person name="Lu X."/>
            <person name="Zhang F."/>
            <person name="Jiang W."/>
            <person name="Ma Y."/>
            <person name="Chen M."/>
            <person name="Hao X."/>
            <person name="Li L."/>
            <person name="Tang Y."/>
            <person name="Lv G."/>
            <person name="Zhou Y."/>
            <person name="Sun X."/>
            <person name="Brodelius P.E."/>
            <person name="Rose J.K.C."/>
            <person name="Tang K."/>
        </authorList>
    </citation>
    <scope>NUCLEOTIDE SEQUENCE [LARGE SCALE GENOMIC DNA]</scope>
    <source>
        <strain evidence="7">cv. Huhao1</strain>
        <tissue evidence="6">Leaf</tissue>
    </source>
</reference>
<evidence type="ECO:0000256" key="1">
    <source>
        <dbReference type="ARBA" id="ARBA00004141"/>
    </source>
</evidence>
<protein>
    <submittedName>
        <fullName evidence="6">Bax inhibitor-1 family protein</fullName>
    </submittedName>
</protein>
<dbReference type="PANTHER" id="PTHR23291">
    <property type="entry name" value="BAX INHIBITOR-RELATED"/>
    <property type="match status" value="1"/>
</dbReference>
<keyword evidence="3 5" id="KW-1133">Transmembrane helix</keyword>
<gene>
    <name evidence="6" type="ORF">CTI12_AA036840</name>
</gene>
<comment type="subcellular location">
    <subcellularLocation>
        <location evidence="1">Membrane</location>
        <topology evidence="1">Multi-pass membrane protein</topology>
    </subcellularLocation>
</comment>
<dbReference type="Proteomes" id="UP000245207">
    <property type="component" value="Unassembled WGS sequence"/>
</dbReference>
<dbReference type="InterPro" id="IPR006214">
    <property type="entry name" value="Bax_inhibitor_1-related"/>
</dbReference>